<comment type="caution">
    <text evidence="7">The sequence shown here is derived from an EMBL/GenBank/DDBJ whole genome shotgun (WGS) entry which is preliminary data.</text>
</comment>
<feature type="compositionally biased region" description="Acidic residues" evidence="5">
    <location>
        <begin position="32"/>
        <end position="43"/>
    </location>
</feature>
<dbReference type="GO" id="GO:0005886">
    <property type="term" value="C:plasma membrane"/>
    <property type="evidence" value="ECO:0007669"/>
    <property type="project" value="UniProtKB-SubCell"/>
</dbReference>
<dbReference type="InterPro" id="IPR002491">
    <property type="entry name" value="ABC_transptr_periplasmic_BD"/>
</dbReference>
<dbReference type="PANTHER" id="PTHR30532">
    <property type="entry name" value="IRON III DICITRATE-BINDING PERIPLASMIC PROTEIN"/>
    <property type="match status" value="1"/>
</dbReference>
<evidence type="ECO:0000256" key="3">
    <source>
        <dbReference type="ARBA" id="ARBA00022448"/>
    </source>
</evidence>
<evidence type="ECO:0000256" key="2">
    <source>
        <dbReference type="ARBA" id="ARBA00008814"/>
    </source>
</evidence>
<name>A0A3A9KRK4_9BACI</name>
<evidence type="ECO:0000256" key="5">
    <source>
        <dbReference type="SAM" id="MobiDB-lite"/>
    </source>
</evidence>
<dbReference type="PROSITE" id="PS50983">
    <property type="entry name" value="FE_B12_PBP"/>
    <property type="match status" value="1"/>
</dbReference>
<dbReference type="RefSeq" id="WP_110937206.1">
    <property type="nucleotide sequence ID" value="NZ_KZ614146.1"/>
</dbReference>
<proteinExistence type="inferred from homology"/>
<dbReference type="AlphaFoldDB" id="A0A3A9KRK4"/>
<protein>
    <submittedName>
        <fullName evidence="7">ABC transporter substrate-binding protein</fullName>
    </submittedName>
</protein>
<comment type="subcellular location">
    <subcellularLocation>
        <location evidence="1">Cell membrane</location>
        <topology evidence="1">Lipid-anchor</topology>
    </subcellularLocation>
</comment>
<evidence type="ECO:0000256" key="4">
    <source>
        <dbReference type="ARBA" id="ARBA00022729"/>
    </source>
</evidence>
<dbReference type="EMBL" id="PDOE01000004">
    <property type="protein sequence ID" value="RKL67306.1"/>
    <property type="molecule type" value="Genomic_DNA"/>
</dbReference>
<feature type="region of interest" description="Disordered" evidence="5">
    <location>
        <begin position="23"/>
        <end position="65"/>
    </location>
</feature>
<evidence type="ECO:0000256" key="1">
    <source>
        <dbReference type="ARBA" id="ARBA00004193"/>
    </source>
</evidence>
<organism evidence="7 8">
    <name type="scientific">Salipaludibacillus neizhouensis</name>
    <dbReference type="NCBI Taxonomy" id="885475"/>
    <lineage>
        <taxon>Bacteria</taxon>
        <taxon>Bacillati</taxon>
        <taxon>Bacillota</taxon>
        <taxon>Bacilli</taxon>
        <taxon>Bacillales</taxon>
        <taxon>Bacillaceae</taxon>
    </lineage>
</organism>
<dbReference type="GO" id="GO:0030288">
    <property type="term" value="C:outer membrane-bounded periplasmic space"/>
    <property type="evidence" value="ECO:0007669"/>
    <property type="project" value="TreeGrafter"/>
</dbReference>
<dbReference type="SUPFAM" id="SSF53807">
    <property type="entry name" value="Helical backbone' metal receptor"/>
    <property type="match status" value="1"/>
</dbReference>
<accession>A0A3A9KRK4</accession>
<keyword evidence="4" id="KW-0732">Signal</keyword>
<keyword evidence="3" id="KW-0813">Transport</keyword>
<dbReference type="PROSITE" id="PS51257">
    <property type="entry name" value="PROKAR_LIPOPROTEIN"/>
    <property type="match status" value="1"/>
</dbReference>
<evidence type="ECO:0000259" key="6">
    <source>
        <dbReference type="PROSITE" id="PS50983"/>
    </source>
</evidence>
<keyword evidence="8" id="KW-1185">Reference proteome</keyword>
<gene>
    <name evidence="7" type="ORF">CR203_12465</name>
</gene>
<dbReference type="Pfam" id="PF01497">
    <property type="entry name" value="Peripla_BP_2"/>
    <property type="match status" value="1"/>
</dbReference>
<feature type="domain" description="Fe/B12 periplasmic-binding" evidence="6">
    <location>
        <begin position="73"/>
        <end position="334"/>
    </location>
</feature>
<dbReference type="InterPro" id="IPR051313">
    <property type="entry name" value="Bact_iron-sidero_bind"/>
</dbReference>
<dbReference type="PANTHER" id="PTHR30532:SF1">
    <property type="entry name" value="IRON(3+)-HYDROXAMATE-BINDING PROTEIN FHUD"/>
    <property type="match status" value="1"/>
</dbReference>
<evidence type="ECO:0000313" key="7">
    <source>
        <dbReference type="EMBL" id="RKL67306.1"/>
    </source>
</evidence>
<dbReference type="OrthoDB" id="2417096at2"/>
<comment type="similarity">
    <text evidence="2">Belongs to the bacterial solute-binding protein 8 family.</text>
</comment>
<dbReference type="GO" id="GO:1901678">
    <property type="term" value="P:iron coordination entity transport"/>
    <property type="evidence" value="ECO:0007669"/>
    <property type="project" value="UniProtKB-ARBA"/>
</dbReference>
<sequence length="334" mass="36353">MNKRILGFSILALSLTLVGCGENNEASPNSEENAEETVDETTENTEAAETSETSTETTLTDSLGNEVVIPANPERIIASYLEDYLVALGVSPVAQWSISDGAGIQDYLQEDLQDIPTIPFDLPFEAVTSFSPDLLLVGSAETVGDGKYDQYSKIAPTYVVGTEDSENWREDLVEIAKVLNLNDEADQILEDYDAKAEESQDIIKDSIGEDSVAAVWLTGGQLFIVSETASSGAVMYGDLGLASPDVVKEISESATSDWSPISLEEVAELDTEHLFLISSELDDSIELLEDPLWQNIPAVKNDQVYEYESTTSWLYNGPVANDQIIDDVLESLVE</sequence>
<dbReference type="Gene3D" id="3.40.50.1980">
    <property type="entry name" value="Nitrogenase molybdenum iron protein domain"/>
    <property type="match status" value="2"/>
</dbReference>
<reference evidence="7 8" key="1">
    <citation type="submission" date="2017-10" db="EMBL/GenBank/DDBJ databases">
        <title>Bacillus sp. nov., a halophilic bacterium isolated from a Keqin Lake.</title>
        <authorList>
            <person name="Wang H."/>
        </authorList>
    </citation>
    <scope>NUCLEOTIDE SEQUENCE [LARGE SCALE GENOMIC DNA]</scope>
    <source>
        <strain evidence="7 8">KCTC 13187</strain>
    </source>
</reference>
<feature type="compositionally biased region" description="Low complexity" evidence="5">
    <location>
        <begin position="44"/>
        <end position="60"/>
    </location>
</feature>
<dbReference type="Proteomes" id="UP000281498">
    <property type="component" value="Unassembled WGS sequence"/>
</dbReference>
<evidence type="ECO:0000313" key="8">
    <source>
        <dbReference type="Proteomes" id="UP000281498"/>
    </source>
</evidence>